<proteinExistence type="predicted"/>
<sequence length="161" mass="17851">MYASTAALALSVRRLFNSRRCSGRRFRELQRSSVPGARDRGVHPLFDYRTTDLSKMGDRVDVVYDTAGTMKVKTGLGLLRAGGVFLDINPTPGKFVRAIFSRRLEPIICTPRADILDGLARAAGEDKLRLPISEIVPLSDAIRMLTILDVVTRATGRFWSV</sequence>
<gene>
    <name evidence="1" type="ORF">LPU83_pLPU83d_0997</name>
</gene>
<organism evidence="1 2">
    <name type="scientific">Rhizobium favelukesii</name>
    <dbReference type="NCBI Taxonomy" id="348824"/>
    <lineage>
        <taxon>Bacteria</taxon>
        <taxon>Pseudomonadati</taxon>
        <taxon>Pseudomonadota</taxon>
        <taxon>Alphaproteobacteria</taxon>
        <taxon>Hyphomicrobiales</taxon>
        <taxon>Rhizobiaceae</taxon>
        <taxon>Rhizobium/Agrobacterium group</taxon>
        <taxon>Rhizobium</taxon>
    </lineage>
</organism>
<dbReference type="InterPro" id="IPR036291">
    <property type="entry name" value="NAD(P)-bd_dom_sf"/>
</dbReference>
<dbReference type="HOGENOM" id="CLU_1642355_0_0_5"/>
<dbReference type="SUPFAM" id="SSF51735">
    <property type="entry name" value="NAD(P)-binding Rossmann-fold domains"/>
    <property type="match status" value="1"/>
</dbReference>
<dbReference type="RefSeq" id="WP_309475090.1">
    <property type="nucleotide sequence ID" value="NZ_ATTO01000032.1"/>
</dbReference>
<keyword evidence="1" id="KW-0614">Plasmid</keyword>
<dbReference type="AlphaFoldDB" id="W6RML9"/>
<accession>W6RML9</accession>
<protein>
    <submittedName>
        <fullName evidence="1">Uncharacterized protein</fullName>
    </submittedName>
</protein>
<dbReference type="Gene3D" id="3.40.50.720">
    <property type="entry name" value="NAD(P)-binding Rossmann-like Domain"/>
    <property type="match status" value="1"/>
</dbReference>
<dbReference type="EMBL" id="HG916855">
    <property type="protein sequence ID" value="CDM62367.1"/>
    <property type="molecule type" value="Genomic_DNA"/>
</dbReference>
<dbReference type="Proteomes" id="UP000019443">
    <property type="component" value="Plasmid pLPU83d"/>
</dbReference>
<reference evidence="1" key="1">
    <citation type="submission" date="2013-11" db="EMBL/GenBank/DDBJ databases">
        <title>Draft genome sequence of the broad-host-range Rhizobium sp. LPU83 strain, a member of the low-genetic diversity Oregon-like Rhizobium sp. group.</title>
        <authorList>
            <person name="Wibberg D."/>
            <person name="Puehler A."/>
            <person name="Schlueter A."/>
        </authorList>
    </citation>
    <scope>NUCLEOTIDE SEQUENCE [LARGE SCALE GENOMIC DNA]</scope>
    <source>
        <strain evidence="1">LPU83</strain>
        <plasmid evidence="1">pLPU83d</plasmid>
    </source>
</reference>
<geneLocation type="plasmid" evidence="1 2">
    <name>pLPU83d</name>
</geneLocation>
<name>W6RML9_9HYPH</name>
<keyword evidence="2" id="KW-1185">Reference proteome</keyword>
<dbReference type="KEGG" id="rhl:LPU83_pLPU83d_0997"/>
<dbReference type="Gene3D" id="3.90.180.10">
    <property type="entry name" value="Medium-chain alcohol dehydrogenases, catalytic domain"/>
    <property type="match status" value="1"/>
</dbReference>
<dbReference type="Pfam" id="PF13602">
    <property type="entry name" value="ADH_zinc_N_2"/>
    <property type="match status" value="1"/>
</dbReference>
<dbReference type="PATRIC" id="fig|348824.6.peg.6682"/>
<evidence type="ECO:0000313" key="2">
    <source>
        <dbReference type="Proteomes" id="UP000019443"/>
    </source>
</evidence>
<evidence type="ECO:0000313" key="1">
    <source>
        <dbReference type="EMBL" id="CDM62367.1"/>
    </source>
</evidence>